<dbReference type="InterPro" id="IPR017871">
    <property type="entry name" value="ABC_transporter-like_CS"/>
</dbReference>
<dbReference type="Gene3D" id="3.40.50.300">
    <property type="entry name" value="P-loop containing nucleotide triphosphate hydrolases"/>
    <property type="match status" value="1"/>
</dbReference>
<evidence type="ECO:0000256" key="6">
    <source>
        <dbReference type="ARBA" id="ARBA00023136"/>
    </source>
</evidence>
<feature type="transmembrane region" description="Helical" evidence="7">
    <location>
        <begin position="237"/>
        <end position="255"/>
    </location>
</feature>
<protein>
    <submittedName>
        <fullName evidence="9">ABC-type multidrug transport system fused ATPase/permease subunit</fullName>
    </submittedName>
</protein>
<evidence type="ECO:0000313" key="9">
    <source>
        <dbReference type="EMBL" id="MCP2359108.1"/>
    </source>
</evidence>
<comment type="caution">
    <text evidence="9">The sequence shown here is derived from an EMBL/GenBank/DDBJ whole genome shotgun (WGS) entry which is preliminary data.</text>
</comment>
<dbReference type="InterPro" id="IPR039421">
    <property type="entry name" value="Type_1_exporter"/>
</dbReference>
<comment type="subcellular location">
    <subcellularLocation>
        <location evidence="1">Cell membrane</location>
        <topology evidence="1">Multi-pass membrane protein</topology>
    </subcellularLocation>
</comment>
<dbReference type="SUPFAM" id="SSF90123">
    <property type="entry name" value="ABC transporter transmembrane region"/>
    <property type="match status" value="2"/>
</dbReference>
<evidence type="ECO:0000256" key="7">
    <source>
        <dbReference type="SAM" id="Phobius"/>
    </source>
</evidence>
<name>A0A9X2K3J7_9ACTN</name>
<accession>A0A9X2K3J7</accession>
<feature type="transmembrane region" description="Helical" evidence="7">
    <location>
        <begin position="267"/>
        <end position="285"/>
    </location>
</feature>
<dbReference type="InterPro" id="IPR027417">
    <property type="entry name" value="P-loop_NTPase"/>
</dbReference>
<evidence type="ECO:0000259" key="8">
    <source>
        <dbReference type="PROSITE" id="PS50893"/>
    </source>
</evidence>
<dbReference type="GO" id="GO:0005524">
    <property type="term" value="F:ATP binding"/>
    <property type="evidence" value="ECO:0007669"/>
    <property type="project" value="UniProtKB-KW"/>
</dbReference>
<keyword evidence="4" id="KW-0067">ATP-binding</keyword>
<evidence type="ECO:0000256" key="4">
    <source>
        <dbReference type="ARBA" id="ARBA00022840"/>
    </source>
</evidence>
<keyword evidence="10" id="KW-1185">Reference proteome</keyword>
<reference evidence="9" key="1">
    <citation type="submission" date="2022-06" db="EMBL/GenBank/DDBJ databases">
        <title>Sequencing the genomes of 1000 actinobacteria strains.</title>
        <authorList>
            <person name="Klenk H.-P."/>
        </authorList>
    </citation>
    <scope>NUCLEOTIDE SEQUENCE</scope>
    <source>
        <strain evidence="9">DSM 46694</strain>
    </source>
</reference>
<evidence type="ECO:0000313" key="10">
    <source>
        <dbReference type="Proteomes" id="UP001139648"/>
    </source>
</evidence>
<feature type="domain" description="ABC transporter" evidence="8">
    <location>
        <begin position="321"/>
        <end position="551"/>
    </location>
</feature>
<evidence type="ECO:0000256" key="1">
    <source>
        <dbReference type="ARBA" id="ARBA00004651"/>
    </source>
</evidence>
<keyword evidence="2 7" id="KW-0812">Transmembrane</keyword>
<dbReference type="InterPro" id="IPR003593">
    <property type="entry name" value="AAA+_ATPase"/>
</dbReference>
<dbReference type="EMBL" id="JAMZEB010000002">
    <property type="protein sequence ID" value="MCP2359108.1"/>
    <property type="molecule type" value="Genomic_DNA"/>
</dbReference>
<sequence length="561" mass="58285">MALLPLAGARRAVPFAGLAAGAAVLGPLSTVPLGLLASGGGLAALAGLLGLLLAQELCAALREPAAAAVARRVDGVLRARVRAATAALPLERLESPQVQADVRLALHGHRGRTAGAAAVAAAGELCRLASAALGAVVLSVHVWWLGAAALMLAVAQNRRIEAMLVGPGGVEALADSPDQARRRRRADYLAGVAGGPGGAAKEIRVFGLESFFVGRYVAAMRAYLAPQARGRRAVVRGYGWVLGVQAVAACGTFAVPAWQAGAGRLEAGALAQCVVAALLVFAYGAGGHHMFDLAHGAEPFRAVTRLLEPVPAPRPSGTGGIELTGVTFAYPHAAAPVLDGLDLRVRQGERLAIVGRNGAGKTTLVKLLTGLYTPQRGTAATCPAAVVFQDFVRHPLPLRDNVRLGDPAFEGTDADVLAALEAVGALDLLDVLPQGLGTPLSRAFTGGHDLSGGQWQKVALARAVYALNAGRHRALIVDEPTAHLDARAEREVFERLLDGTRGRTLVLISHRFATVRRADRIVVLEGGAITEQGSHAELMGAGGHYARWYRLQADLITRDDR</sequence>
<gene>
    <name evidence="9" type="ORF">HD597_006128</name>
</gene>
<evidence type="ECO:0000256" key="2">
    <source>
        <dbReference type="ARBA" id="ARBA00022692"/>
    </source>
</evidence>
<evidence type="ECO:0000256" key="3">
    <source>
        <dbReference type="ARBA" id="ARBA00022741"/>
    </source>
</evidence>
<dbReference type="GO" id="GO:0016887">
    <property type="term" value="F:ATP hydrolysis activity"/>
    <property type="evidence" value="ECO:0007669"/>
    <property type="project" value="InterPro"/>
</dbReference>
<dbReference type="Proteomes" id="UP001139648">
    <property type="component" value="Unassembled WGS sequence"/>
</dbReference>
<dbReference type="InterPro" id="IPR036640">
    <property type="entry name" value="ABC1_TM_sf"/>
</dbReference>
<dbReference type="Gene3D" id="1.20.1560.10">
    <property type="entry name" value="ABC transporter type 1, transmembrane domain"/>
    <property type="match status" value="1"/>
</dbReference>
<dbReference type="PROSITE" id="PS00211">
    <property type="entry name" value="ABC_TRANSPORTER_1"/>
    <property type="match status" value="1"/>
</dbReference>
<dbReference type="SUPFAM" id="SSF52540">
    <property type="entry name" value="P-loop containing nucleoside triphosphate hydrolases"/>
    <property type="match status" value="1"/>
</dbReference>
<dbReference type="SMART" id="SM00382">
    <property type="entry name" value="AAA"/>
    <property type="match status" value="1"/>
</dbReference>
<dbReference type="PANTHER" id="PTHR24221:SF654">
    <property type="entry name" value="ATP-BINDING CASSETTE SUB-FAMILY B MEMBER 6"/>
    <property type="match status" value="1"/>
</dbReference>
<proteinExistence type="predicted"/>
<evidence type="ECO:0000256" key="5">
    <source>
        <dbReference type="ARBA" id="ARBA00022989"/>
    </source>
</evidence>
<keyword evidence="3" id="KW-0547">Nucleotide-binding</keyword>
<keyword evidence="6 7" id="KW-0472">Membrane</keyword>
<dbReference type="AlphaFoldDB" id="A0A9X2K3J7"/>
<dbReference type="PROSITE" id="PS50893">
    <property type="entry name" value="ABC_TRANSPORTER_2"/>
    <property type="match status" value="1"/>
</dbReference>
<dbReference type="GO" id="GO:0005886">
    <property type="term" value="C:plasma membrane"/>
    <property type="evidence" value="ECO:0007669"/>
    <property type="project" value="UniProtKB-SubCell"/>
</dbReference>
<feature type="transmembrane region" description="Helical" evidence="7">
    <location>
        <begin position="136"/>
        <end position="155"/>
    </location>
</feature>
<dbReference type="InterPro" id="IPR003439">
    <property type="entry name" value="ABC_transporter-like_ATP-bd"/>
</dbReference>
<organism evidence="9 10">
    <name type="scientific">Nonomuraea thailandensis</name>
    <dbReference type="NCBI Taxonomy" id="1188745"/>
    <lineage>
        <taxon>Bacteria</taxon>
        <taxon>Bacillati</taxon>
        <taxon>Actinomycetota</taxon>
        <taxon>Actinomycetes</taxon>
        <taxon>Streptosporangiales</taxon>
        <taxon>Streptosporangiaceae</taxon>
        <taxon>Nonomuraea</taxon>
    </lineage>
</organism>
<dbReference type="GO" id="GO:0034040">
    <property type="term" value="F:ATPase-coupled lipid transmembrane transporter activity"/>
    <property type="evidence" value="ECO:0007669"/>
    <property type="project" value="TreeGrafter"/>
</dbReference>
<keyword evidence="5 7" id="KW-1133">Transmembrane helix</keyword>
<dbReference type="Pfam" id="PF00005">
    <property type="entry name" value="ABC_tran"/>
    <property type="match status" value="1"/>
</dbReference>
<dbReference type="RefSeq" id="WP_253746332.1">
    <property type="nucleotide sequence ID" value="NZ_BAABKA010000007.1"/>
</dbReference>
<dbReference type="PANTHER" id="PTHR24221">
    <property type="entry name" value="ATP-BINDING CASSETTE SUB-FAMILY B"/>
    <property type="match status" value="1"/>
</dbReference>